<dbReference type="AlphaFoldDB" id="A0A5S3PR00"/>
<evidence type="ECO:0000313" key="2">
    <source>
        <dbReference type="EMBL" id="TMM57091.1"/>
    </source>
</evidence>
<accession>A0A5S3PR00</accession>
<gene>
    <name evidence="2" type="ORF">FEE95_11410</name>
</gene>
<sequence>MKPFKISIGWFFLVLVFSCSTDAENLVPIEMEPEIIEPVKSLTAKQLEFIDEYHYVTFNLAPDSYGATVNEKWGTDVKLFLDGDVPREYSTQVETALNKFNDLLSDGISFQLVATLQESNIHLIFGEKESIREVWPDMFEAIGNVNFTGYALYSRNGNFNITRGRIWVKNVSIPLFNHELGHTIGLGHASGDFCERDFSRNQSFMCSFLKPDFSVFDKAIIKTLYSPEVEVGLTFSQLKPILEELLLTDVILVE</sequence>
<comment type="caution">
    <text evidence="2">The sequence shown here is derived from an EMBL/GenBank/DDBJ whole genome shotgun (WGS) entry which is preliminary data.</text>
</comment>
<keyword evidence="3" id="KW-1185">Reference proteome</keyword>
<dbReference type="Gene3D" id="3.40.390.10">
    <property type="entry name" value="Collagenase (Catalytic Domain)"/>
    <property type="match status" value="1"/>
</dbReference>
<protein>
    <recommendedName>
        <fullName evidence="4">Dual-action HEIGH metallo-peptidase</fullName>
    </recommendedName>
</protein>
<dbReference type="EMBL" id="VATY01000002">
    <property type="protein sequence ID" value="TMM57091.1"/>
    <property type="molecule type" value="Genomic_DNA"/>
</dbReference>
<feature type="chain" id="PRO_5024369519" description="Dual-action HEIGH metallo-peptidase" evidence="1">
    <location>
        <begin position="24"/>
        <end position="254"/>
    </location>
</feature>
<dbReference type="PROSITE" id="PS51257">
    <property type="entry name" value="PROKAR_LIPOPROTEIN"/>
    <property type="match status" value="1"/>
</dbReference>
<proteinExistence type="predicted"/>
<evidence type="ECO:0000313" key="3">
    <source>
        <dbReference type="Proteomes" id="UP000310314"/>
    </source>
</evidence>
<organism evidence="2 3">
    <name type="scientific">Maribacter algarum</name>
    <name type="common">ex Zhang et al. 2020</name>
    <dbReference type="NCBI Taxonomy" id="2578118"/>
    <lineage>
        <taxon>Bacteria</taxon>
        <taxon>Pseudomonadati</taxon>
        <taxon>Bacteroidota</taxon>
        <taxon>Flavobacteriia</taxon>
        <taxon>Flavobacteriales</taxon>
        <taxon>Flavobacteriaceae</taxon>
        <taxon>Maribacter</taxon>
    </lineage>
</organism>
<evidence type="ECO:0008006" key="4">
    <source>
        <dbReference type="Google" id="ProtNLM"/>
    </source>
</evidence>
<evidence type="ECO:0000256" key="1">
    <source>
        <dbReference type="SAM" id="SignalP"/>
    </source>
</evidence>
<reference evidence="2 3" key="1">
    <citation type="submission" date="2019-05" db="EMBL/GenBank/DDBJ databases">
        <authorList>
            <person name="Zhang J.-Y."/>
            <person name="Feg X."/>
            <person name="Du Z.-J."/>
        </authorList>
    </citation>
    <scope>NUCLEOTIDE SEQUENCE [LARGE SCALE GENOMIC DNA]</scope>
    <source>
        <strain evidence="2 3">RZ26</strain>
    </source>
</reference>
<dbReference type="SUPFAM" id="SSF55486">
    <property type="entry name" value="Metalloproteases ('zincins'), catalytic domain"/>
    <property type="match status" value="1"/>
</dbReference>
<dbReference type="RefSeq" id="WP_138658073.1">
    <property type="nucleotide sequence ID" value="NZ_VATY01000002.1"/>
</dbReference>
<name>A0A5S3PR00_9FLAO</name>
<dbReference type="Proteomes" id="UP000310314">
    <property type="component" value="Unassembled WGS sequence"/>
</dbReference>
<keyword evidence="1" id="KW-0732">Signal</keyword>
<dbReference type="InterPro" id="IPR024079">
    <property type="entry name" value="MetalloPept_cat_dom_sf"/>
</dbReference>
<dbReference type="GO" id="GO:0008237">
    <property type="term" value="F:metallopeptidase activity"/>
    <property type="evidence" value="ECO:0007669"/>
    <property type="project" value="InterPro"/>
</dbReference>
<feature type="signal peptide" evidence="1">
    <location>
        <begin position="1"/>
        <end position="23"/>
    </location>
</feature>
<dbReference type="OrthoDB" id="1439291at2"/>